<feature type="domain" description="Zn(2)-C6 fungal-type" evidence="9">
    <location>
        <begin position="9"/>
        <end position="39"/>
    </location>
</feature>
<evidence type="ECO:0000256" key="2">
    <source>
        <dbReference type="ARBA" id="ARBA00022723"/>
    </source>
</evidence>
<dbReference type="InterPro" id="IPR007219">
    <property type="entry name" value="XnlR_reg_dom"/>
</dbReference>
<evidence type="ECO:0000256" key="4">
    <source>
        <dbReference type="ARBA" id="ARBA00023015"/>
    </source>
</evidence>
<dbReference type="PROSITE" id="PS50048">
    <property type="entry name" value="ZN2_CY6_FUNGAL_2"/>
    <property type="match status" value="1"/>
</dbReference>
<dbReference type="GO" id="GO:0008270">
    <property type="term" value="F:zinc ion binding"/>
    <property type="evidence" value="ECO:0007669"/>
    <property type="project" value="InterPro"/>
</dbReference>
<dbReference type="AlphaFoldDB" id="A0A8K0TA46"/>
<dbReference type="PANTHER" id="PTHR47782">
    <property type="entry name" value="ZN(II)2CYS6 TRANSCRIPTION FACTOR (EUROFUNG)-RELATED"/>
    <property type="match status" value="1"/>
</dbReference>
<dbReference type="SMART" id="SM00906">
    <property type="entry name" value="Fungal_trans"/>
    <property type="match status" value="1"/>
</dbReference>
<keyword evidence="5" id="KW-0238">DNA-binding</keyword>
<dbReference type="Pfam" id="PF04082">
    <property type="entry name" value="Fungal_trans"/>
    <property type="match status" value="1"/>
</dbReference>
<dbReference type="EMBL" id="JAGPXD010000004">
    <property type="protein sequence ID" value="KAH7358075.1"/>
    <property type="molecule type" value="Genomic_DNA"/>
</dbReference>
<dbReference type="InterPro" id="IPR052202">
    <property type="entry name" value="Yeast_MetPath_Reg"/>
</dbReference>
<dbReference type="GO" id="GO:0000981">
    <property type="term" value="F:DNA-binding transcription factor activity, RNA polymerase II-specific"/>
    <property type="evidence" value="ECO:0007669"/>
    <property type="project" value="InterPro"/>
</dbReference>
<accession>A0A8K0TA46</accession>
<comment type="subcellular location">
    <subcellularLocation>
        <location evidence="1">Nucleus</location>
    </subcellularLocation>
</comment>
<evidence type="ECO:0000256" key="1">
    <source>
        <dbReference type="ARBA" id="ARBA00004123"/>
    </source>
</evidence>
<organism evidence="10 11">
    <name type="scientific">Plectosphaerella cucumerina</name>
    <dbReference type="NCBI Taxonomy" id="40658"/>
    <lineage>
        <taxon>Eukaryota</taxon>
        <taxon>Fungi</taxon>
        <taxon>Dikarya</taxon>
        <taxon>Ascomycota</taxon>
        <taxon>Pezizomycotina</taxon>
        <taxon>Sordariomycetes</taxon>
        <taxon>Hypocreomycetidae</taxon>
        <taxon>Glomerellales</taxon>
        <taxon>Plectosphaerellaceae</taxon>
        <taxon>Plectosphaerella</taxon>
    </lineage>
</organism>
<evidence type="ECO:0000256" key="5">
    <source>
        <dbReference type="ARBA" id="ARBA00023125"/>
    </source>
</evidence>
<dbReference type="CDD" id="cd12148">
    <property type="entry name" value="fungal_TF_MHR"/>
    <property type="match status" value="1"/>
</dbReference>
<keyword evidence="4" id="KW-0805">Transcription regulation</keyword>
<evidence type="ECO:0000256" key="6">
    <source>
        <dbReference type="ARBA" id="ARBA00023163"/>
    </source>
</evidence>
<dbReference type="InterPro" id="IPR001138">
    <property type="entry name" value="Zn2Cys6_DnaBD"/>
</dbReference>
<dbReference type="CDD" id="cd00067">
    <property type="entry name" value="GAL4"/>
    <property type="match status" value="1"/>
</dbReference>
<evidence type="ECO:0000256" key="3">
    <source>
        <dbReference type="ARBA" id="ARBA00022833"/>
    </source>
</evidence>
<dbReference type="Proteomes" id="UP000813385">
    <property type="component" value="Unassembled WGS sequence"/>
</dbReference>
<evidence type="ECO:0000256" key="8">
    <source>
        <dbReference type="SAM" id="MobiDB-lite"/>
    </source>
</evidence>
<dbReference type="PANTHER" id="PTHR47782:SF14">
    <property type="entry name" value="ZN(II)2CYS6 TRANSCRIPTION FACTOR (EUROFUNG)"/>
    <property type="match status" value="1"/>
</dbReference>
<dbReference type="GO" id="GO:0043565">
    <property type="term" value="F:sequence-specific DNA binding"/>
    <property type="evidence" value="ECO:0007669"/>
    <property type="project" value="TreeGrafter"/>
</dbReference>
<comment type="caution">
    <text evidence="10">The sequence shown here is derived from an EMBL/GenBank/DDBJ whole genome shotgun (WGS) entry which is preliminary data.</text>
</comment>
<sequence>MHSSRMNTACQQCRRSKSKCDLKRPRCGNCARRNIHCVSSELESSRAASSLPPGYLEGLEAELAALEGRQGVPQNAQSDRLSTSSAQNGDLGQHLRSGPTQSVDWAAIGEGASAQLHPLLSYGLRDMFLSAVAVGNQSPYHSRQPNSLFPRVKQPRQPAPVFQNPAQTRKYLDVFLDNVQKCLPILSIADIEVYTSTGHEDVTAAGSPITRMTLALGAMLRPGGDPVSNYHAVQLLEGALHDVGMVETDAQTLRLFILVTLFSLFHSAAGSTWHLLGLTVQVAVALGLNHRQTGRAQTLQTPEDSERDGLFWTVYILDRLVSISLGRPLGIDDADISVEPPENSGDTSLLSVLVCFAQKAALTYTGKGGPTPPADITLLQLHGTLRNAALGQDSPLFQTFVFQLAVWTATDVHSLQDHGAEAGPTHLGELFTTCGTFLEHFQGEMLHHVPLPWTSAYAILHAAVFTRSVSALQSIRQDGIRDTLGLLGSGAASVALESVPAQLASLSRTFHGLQELCLIYDHVRASQPEPATINWEALGNRDTRNTIQLLGRLRRPGPPTAGV</sequence>
<name>A0A8K0TA46_9PEZI</name>
<keyword evidence="6" id="KW-0804">Transcription</keyword>
<evidence type="ECO:0000313" key="10">
    <source>
        <dbReference type="EMBL" id="KAH7358075.1"/>
    </source>
</evidence>
<feature type="compositionally biased region" description="Polar residues" evidence="8">
    <location>
        <begin position="72"/>
        <end position="90"/>
    </location>
</feature>
<dbReference type="SMART" id="SM00066">
    <property type="entry name" value="GAL4"/>
    <property type="match status" value="1"/>
</dbReference>
<gene>
    <name evidence="10" type="ORF">B0T11DRAFT_99486</name>
</gene>
<dbReference type="GO" id="GO:0006351">
    <property type="term" value="P:DNA-templated transcription"/>
    <property type="evidence" value="ECO:0007669"/>
    <property type="project" value="InterPro"/>
</dbReference>
<dbReference type="SUPFAM" id="SSF57701">
    <property type="entry name" value="Zn2/Cys6 DNA-binding domain"/>
    <property type="match status" value="1"/>
</dbReference>
<dbReference type="Gene3D" id="4.10.240.10">
    <property type="entry name" value="Zn(2)-C6 fungal-type DNA-binding domain"/>
    <property type="match status" value="1"/>
</dbReference>
<protein>
    <recommendedName>
        <fullName evidence="9">Zn(2)-C6 fungal-type domain-containing protein</fullName>
    </recommendedName>
</protein>
<dbReference type="Pfam" id="PF00172">
    <property type="entry name" value="Zn_clus"/>
    <property type="match status" value="1"/>
</dbReference>
<evidence type="ECO:0000259" key="9">
    <source>
        <dbReference type="PROSITE" id="PS50048"/>
    </source>
</evidence>
<dbReference type="OrthoDB" id="25921at2759"/>
<dbReference type="GO" id="GO:0045944">
    <property type="term" value="P:positive regulation of transcription by RNA polymerase II"/>
    <property type="evidence" value="ECO:0007669"/>
    <property type="project" value="TreeGrafter"/>
</dbReference>
<reference evidence="10" key="1">
    <citation type="journal article" date="2021" name="Nat. Commun.">
        <title>Genetic determinants of endophytism in the Arabidopsis root mycobiome.</title>
        <authorList>
            <person name="Mesny F."/>
            <person name="Miyauchi S."/>
            <person name="Thiergart T."/>
            <person name="Pickel B."/>
            <person name="Atanasova L."/>
            <person name="Karlsson M."/>
            <person name="Huettel B."/>
            <person name="Barry K.W."/>
            <person name="Haridas S."/>
            <person name="Chen C."/>
            <person name="Bauer D."/>
            <person name="Andreopoulos W."/>
            <person name="Pangilinan J."/>
            <person name="LaButti K."/>
            <person name="Riley R."/>
            <person name="Lipzen A."/>
            <person name="Clum A."/>
            <person name="Drula E."/>
            <person name="Henrissat B."/>
            <person name="Kohler A."/>
            <person name="Grigoriev I.V."/>
            <person name="Martin F.M."/>
            <person name="Hacquard S."/>
        </authorList>
    </citation>
    <scope>NUCLEOTIDE SEQUENCE</scope>
    <source>
        <strain evidence="10">MPI-CAGE-AT-0016</strain>
    </source>
</reference>
<dbReference type="InterPro" id="IPR036864">
    <property type="entry name" value="Zn2-C6_fun-type_DNA-bd_sf"/>
</dbReference>
<proteinExistence type="predicted"/>
<dbReference type="PROSITE" id="PS00463">
    <property type="entry name" value="ZN2_CY6_FUNGAL_1"/>
    <property type="match status" value="1"/>
</dbReference>
<keyword evidence="3" id="KW-0862">Zinc</keyword>
<feature type="region of interest" description="Disordered" evidence="8">
    <location>
        <begin position="70"/>
        <end position="98"/>
    </location>
</feature>
<evidence type="ECO:0000256" key="7">
    <source>
        <dbReference type="ARBA" id="ARBA00023242"/>
    </source>
</evidence>
<evidence type="ECO:0000313" key="11">
    <source>
        <dbReference type="Proteomes" id="UP000813385"/>
    </source>
</evidence>
<keyword evidence="7" id="KW-0539">Nucleus</keyword>
<keyword evidence="11" id="KW-1185">Reference proteome</keyword>
<dbReference type="GO" id="GO:0005634">
    <property type="term" value="C:nucleus"/>
    <property type="evidence" value="ECO:0007669"/>
    <property type="project" value="UniProtKB-SubCell"/>
</dbReference>
<keyword evidence="2" id="KW-0479">Metal-binding</keyword>